<proteinExistence type="predicted"/>
<dbReference type="InterPro" id="IPR029060">
    <property type="entry name" value="PIN-like_dom_sf"/>
</dbReference>
<dbReference type="AlphaFoldDB" id="A0AAV9ZWV7"/>
<name>A0AAV9ZWV7_9AGAR</name>
<keyword evidence="2" id="KW-1185">Reference proteome</keyword>
<evidence type="ECO:0000313" key="2">
    <source>
        <dbReference type="Proteomes" id="UP001362999"/>
    </source>
</evidence>
<organism evidence="1 2">
    <name type="scientific">Favolaschia claudopus</name>
    <dbReference type="NCBI Taxonomy" id="2862362"/>
    <lineage>
        <taxon>Eukaryota</taxon>
        <taxon>Fungi</taxon>
        <taxon>Dikarya</taxon>
        <taxon>Basidiomycota</taxon>
        <taxon>Agaricomycotina</taxon>
        <taxon>Agaricomycetes</taxon>
        <taxon>Agaricomycetidae</taxon>
        <taxon>Agaricales</taxon>
        <taxon>Marasmiineae</taxon>
        <taxon>Mycenaceae</taxon>
        <taxon>Favolaschia</taxon>
    </lineage>
</organism>
<gene>
    <name evidence="1" type="ORF">R3P38DRAFT_3223627</name>
</gene>
<sequence>MMLMGAFVRTAVLPWHHLHSQGISPQHFFQCVISTLPQKSPPRLALAISNAGKGNSDGLSRVCARIGSSSLSTPSTTMDELWPILDLALERRPLKRLALDEGFIPNRNGIHALRIGVDGGTWLADPNTQLAHICYRLCGLLRPCVSVVFVFEAGAGAQDPRTAAFHKLIEAFGFHIRITPGDVVTELARLNCLEVLDLIFTTDMEALVFGATHLLGGG</sequence>
<evidence type="ECO:0000313" key="1">
    <source>
        <dbReference type="EMBL" id="KAK6995667.1"/>
    </source>
</evidence>
<comment type="caution">
    <text evidence="1">The sequence shown here is derived from an EMBL/GenBank/DDBJ whole genome shotgun (WGS) entry which is preliminary data.</text>
</comment>
<protein>
    <recommendedName>
        <fullName evidence="3">XPG-I domain-containing protein</fullName>
    </recommendedName>
</protein>
<reference evidence="1 2" key="1">
    <citation type="journal article" date="2024" name="J Genomics">
        <title>Draft genome sequencing and assembly of Favolaschia claudopus CIRM-BRFM 2984 isolated from oak limbs.</title>
        <authorList>
            <person name="Navarro D."/>
            <person name="Drula E."/>
            <person name="Chaduli D."/>
            <person name="Cazenave R."/>
            <person name="Ahrendt S."/>
            <person name="Wang J."/>
            <person name="Lipzen A."/>
            <person name="Daum C."/>
            <person name="Barry K."/>
            <person name="Grigoriev I.V."/>
            <person name="Favel A."/>
            <person name="Rosso M.N."/>
            <person name="Martin F."/>
        </authorList>
    </citation>
    <scope>NUCLEOTIDE SEQUENCE [LARGE SCALE GENOMIC DNA]</scope>
    <source>
        <strain evidence="1 2">CIRM-BRFM 2984</strain>
    </source>
</reference>
<dbReference type="Proteomes" id="UP001362999">
    <property type="component" value="Unassembled WGS sequence"/>
</dbReference>
<evidence type="ECO:0008006" key="3">
    <source>
        <dbReference type="Google" id="ProtNLM"/>
    </source>
</evidence>
<dbReference type="EMBL" id="JAWWNJ010000102">
    <property type="protein sequence ID" value="KAK6995667.1"/>
    <property type="molecule type" value="Genomic_DNA"/>
</dbReference>
<accession>A0AAV9ZWV7</accession>
<dbReference type="SUPFAM" id="SSF88723">
    <property type="entry name" value="PIN domain-like"/>
    <property type="match status" value="1"/>
</dbReference>